<gene>
    <name evidence="2" type="ORF">C0Q70_12824</name>
</gene>
<dbReference type="Proteomes" id="UP000245119">
    <property type="component" value="Linkage Group LG7"/>
</dbReference>
<comment type="caution">
    <text evidence="2">The sequence shown here is derived from an EMBL/GenBank/DDBJ whole genome shotgun (WGS) entry which is preliminary data.</text>
</comment>
<reference evidence="2 3" key="1">
    <citation type="submission" date="2018-04" db="EMBL/GenBank/DDBJ databases">
        <title>The genome of golden apple snail Pomacea canaliculata provides insight into stress tolerance and invasive adaptation.</title>
        <authorList>
            <person name="Liu C."/>
            <person name="Liu B."/>
            <person name="Ren Y."/>
            <person name="Zhang Y."/>
            <person name="Wang H."/>
            <person name="Li S."/>
            <person name="Jiang F."/>
            <person name="Yin L."/>
            <person name="Zhang G."/>
            <person name="Qian W."/>
            <person name="Fan W."/>
        </authorList>
    </citation>
    <scope>NUCLEOTIDE SEQUENCE [LARGE SCALE GENOMIC DNA]</scope>
    <source>
        <strain evidence="2">SZHN2017</strain>
        <tissue evidence="2">Muscle</tissue>
    </source>
</reference>
<sequence length="183" mass="19662">MWMGGPVAEVLLRPDVHLLCVPSPPYCSFLLLQAVADVSEFAAAHRFHRQFVVQKSRTLAGNVRLRGRKISGVGPDLQSHFDVMQGVLTLGLRGGSQRLGDGEPPPPLTGTSGATTTRLLTSLRRSKAFKGVREVVDVRSSVSISRSGISLAASSSATTWWSARKNGDASVKLGLRGRPPWYG</sequence>
<evidence type="ECO:0000313" key="3">
    <source>
        <dbReference type="Proteomes" id="UP000245119"/>
    </source>
</evidence>
<protein>
    <submittedName>
        <fullName evidence="2">Uncharacterized protein</fullName>
    </submittedName>
</protein>
<feature type="region of interest" description="Disordered" evidence="1">
    <location>
        <begin position="94"/>
        <end position="114"/>
    </location>
</feature>
<accession>A0A2T7P2K3</accession>
<organism evidence="2 3">
    <name type="scientific">Pomacea canaliculata</name>
    <name type="common">Golden apple snail</name>
    <dbReference type="NCBI Taxonomy" id="400727"/>
    <lineage>
        <taxon>Eukaryota</taxon>
        <taxon>Metazoa</taxon>
        <taxon>Spiralia</taxon>
        <taxon>Lophotrochozoa</taxon>
        <taxon>Mollusca</taxon>
        <taxon>Gastropoda</taxon>
        <taxon>Caenogastropoda</taxon>
        <taxon>Architaenioglossa</taxon>
        <taxon>Ampullarioidea</taxon>
        <taxon>Ampullariidae</taxon>
        <taxon>Pomacea</taxon>
    </lineage>
</organism>
<name>A0A2T7P2K3_POMCA</name>
<evidence type="ECO:0000313" key="2">
    <source>
        <dbReference type="EMBL" id="PVD27657.1"/>
    </source>
</evidence>
<evidence type="ECO:0000256" key="1">
    <source>
        <dbReference type="SAM" id="MobiDB-lite"/>
    </source>
</evidence>
<dbReference type="AlphaFoldDB" id="A0A2T7P2K3"/>
<keyword evidence="3" id="KW-1185">Reference proteome</keyword>
<proteinExistence type="predicted"/>
<dbReference type="EMBL" id="PZQS01000007">
    <property type="protein sequence ID" value="PVD27657.1"/>
    <property type="molecule type" value="Genomic_DNA"/>
</dbReference>